<proteinExistence type="predicted"/>
<protein>
    <submittedName>
        <fullName evidence="2">DUF6529 family protein</fullName>
    </submittedName>
</protein>
<keyword evidence="1" id="KW-0812">Transmembrane</keyword>
<evidence type="ECO:0000313" key="3">
    <source>
        <dbReference type="Proteomes" id="UP001499990"/>
    </source>
</evidence>
<comment type="caution">
    <text evidence="2">The sequence shown here is derived from an EMBL/GenBank/DDBJ whole genome shotgun (WGS) entry which is preliminary data.</text>
</comment>
<dbReference type="InterPro" id="IPR045382">
    <property type="entry name" value="DUF6529"/>
</dbReference>
<name>A0ABP6SK24_9ACTN</name>
<gene>
    <name evidence="2" type="ORF">GCM10020367_59310</name>
</gene>
<feature type="transmembrane region" description="Helical" evidence="1">
    <location>
        <begin position="25"/>
        <end position="45"/>
    </location>
</feature>
<keyword evidence="3" id="KW-1185">Reference proteome</keyword>
<feature type="transmembrane region" description="Helical" evidence="1">
    <location>
        <begin position="69"/>
        <end position="88"/>
    </location>
</feature>
<feature type="transmembrane region" description="Helical" evidence="1">
    <location>
        <begin position="167"/>
        <end position="190"/>
    </location>
</feature>
<dbReference type="Proteomes" id="UP001499990">
    <property type="component" value="Unassembled WGS sequence"/>
</dbReference>
<evidence type="ECO:0000256" key="1">
    <source>
        <dbReference type="SAM" id="Phobius"/>
    </source>
</evidence>
<organism evidence="2 3">
    <name type="scientific">Streptomyces sannanensis</name>
    <dbReference type="NCBI Taxonomy" id="285536"/>
    <lineage>
        <taxon>Bacteria</taxon>
        <taxon>Bacillati</taxon>
        <taxon>Actinomycetota</taxon>
        <taxon>Actinomycetes</taxon>
        <taxon>Kitasatosporales</taxon>
        <taxon>Streptomycetaceae</taxon>
        <taxon>Streptomyces</taxon>
    </lineage>
</organism>
<feature type="transmembrane region" description="Helical" evidence="1">
    <location>
        <begin position="109"/>
        <end position="132"/>
    </location>
</feature>
<dbReference type="Pfam" id="PF20139">
    <property type="entry name" value="DUF6529"/>
    <property type="match status" value="1"/>
</dbReference>
<dbReference type="EMBL" id="BAAAYL010000001">
    <property type="protein sequence ID" value="GAA3378705.1"/>
    <property type="molecule type" value="Genomic_DNA"/>
</dbReference>
<keyword evidence="1" id="KW-1133">Transmembrane helix</keyword>
<dbReference type="RefSeq" id="WP_345043310.1">
    <property type="nucleotide sequence ID" value="NZ_BAAAYL010000001.1"/>
</dbReference>
<accession>A0ABP6SK24</accession>
<keyword evidence="1" id="KW-0472">Membrane</keyword>
<feature type="transmembrane region" description="Helical" evidence="1">
    <location>
        <begin position="138"/>
        <end position="158"/>
    </location>
</feature>
<sequence>MTEHTHDSNDGGEQDLAHPANHRRLYGILWILLPVAVVVGLYWYGRVHTPNYETSLFGNRGTDAKRLKAQLGTALLGLALIQLLLALWMYGRLPALRAAPHGVHTTHRLIGLTAFLLSLPIARHCITAYGVQLTDTRVALHSLTGCFLYGAFVAKVIVVRHRRWPGWALPLAGGTLVTAIALIWYTAAFWNLNGAQAPGL</sequence>
<reference evidence="3" key="1">
    <citation type="journal article" date="2019" name="Int. J. Syst. Evol. Microbiol.">
        <title>The Global Catalogue of Microorganisms (GCM) 10K type strain sequencing project: providing services to taxonomists for standard genome sequencing and annotation.</title>
        <authorList>
            <consortium name="The Broad Institute Genomics Platform"/>
            <consortium name="The Broad Institute Genome Sequencing Center for Infectious Disease"/>
            <person name="Wu L."/>
            <person name="Ma J."/>
        </authorList>
    </citation>
    <scope>NUCLEOTIDE SEQUENCE [LARGE SCALE GENOMIC DNA]</scope>
    <source>
        <strain evidence="3">JCM 9651</strain>
    </source>
</reference>
<evidence type="ECO:0000313" key="2">
    <source>
        <dbReference type="EMBL" id="GAA3378705.1"/>
    </source>
</evidence>